<evidence type="ECO:0000256" key="1">
    <source>
        <dbReference type="SAM" id="Phobius"/>
    </source>
</evidence>
<reference evidence="2" key="1">
    <citation type="submission" date="2022-07" db="EMBL/GenBank/DDBJ databases">
        <title>Draft genome sequence of Zalerion maritima ATCC 34329, a (micro)plastics degrading marine fungus.</title>
        <authorList>
            <person name="Paco A."/>
            <person name="Goncalves M.F.M."/>
            <person name="Rocha-Santos T.A.P."/>
            <person name="Alves A."/>
        </authorList>
    </citation>
    <scope>NUCLEOTIDE SEQUENCE</scope>
    <source>
        <strain evidence="2">ATCC 34329</strain>
    </source>
</reference>
<dbReference type="EMBL" id="JAKWBI020000076">
    <property type="protein sequence ID" value="KAJ2903614.1"/>
    <property type="molecule type" value="Genomic_DNA"/>
</dbReference>
<dbReference type="Proteomes" id="UP001201980">
    <property type="component" value="Unassembled WGS sequence"/>
</dbReference>
<feature type="transmembrane region" description="Helical" evidence="1">
    <location>
        <begin position="77"/>
        <end position="99"/>
    </location>
</feature>
<name>A0AAD5RT43_9PEZI</name>
<evidence type="ECO:0000313" key="3">
    <source>
        <dbReference type="Proteomes" id="UP001201980"/>
    </source>
</evidence>
<keyword evidence="3" id="KW-1185">Reference proteome</keyword>
<keyword evidence="1" id="KW-1133">Transmembrane helix</keyword>
<keyword evidence="1" id="KW-0812">Transmembrane</keyword>
<evidence type="ECO:0000313" key="2">
    <source>
        <dbReference type="EMBL" id="KAJ2903614.1"/>
    </source>
</evidence>
<proteinExistence type="predicted"/>
<comment type="caution">
    <text evidence="2">The sequence shown here is derived from an EMBL/GenBank/DDBJ whole genome shotgun (WGS) entry which is preliminary data.</text>
</comment>
<sequence>MASCLLASLAFGRIIASSSSFNSNSDSNLRSSSHEATTPDKILHQAYAIVLLALLLASPIALFLMPFASSSSASPTSVFWLSGLFVMVVGVCFPCAGTLKGEPIGDTVRARVYSAMRIPLNVLVVGSLILTKEAEEGGNDGGGNSFSISGPSVFLSHGDQHDAPSNTNPRLSFVPLLASLATAYTYGGTDCQFSFEKWISPNVLNHDHDYPLCLTMLRWCVDQGCSYPVSVPAIRYFDASVEGLDPEERVVGAMIPLETPVEIAWTGASATYPLIITWVFGGGDTLWQEVDPALAVLGPFTWDKGKL</sequence>
<protein>
    <submittedName>
        <fullName evidence="2">Uncharacterized protein</fullName>
    </submittedName>
</protein>
<feature type="transmembrane region" description="Helical" evidence="1">
    <location>
        <begin position="44"/>
        <end position="65"/>
    </location>
</feature>
<dbReference type="AlphaFoldDB" id="A0AAD5RT43"/>
<organism evidence="2 3">
    <name type="scientific">Zalerion maritima</name>
    <dbReference type="NCBI Taxonomy" id="339359"/>
    <lineage>
        <taxon>Eukaryota</taxon>
        <taxon>Fungi</taxon>
        <taxon>Dikarya</taxon>
        <taxon>Ascomycota</taxon>
        <taxon>Pezizomycotina</taxon>
        <taxon>Sordariomycetes</taxon>
        <taxon>Lulworthiomycetidae</taxon>
        <taxon>Lulworthiales</taxon>
        <taxon>Lulworthiaceae</taxon>
        <taxon>Zalerion</taxon>
    </lineage>
</organism>
<gene>
    <name evidence="2" type="ORF">MKZ38_009557</name>
</gene>
<accession>A0AAD5RT43</accession>
<keyword evidence="1" id="KW-0472">Membrane</keyword>